<dbReference type="Proteomes" id="UP001317532">
    <property type="component" value="Chromosome"/>
</dbReference>
<evidence type="ECO:0000313" key="2">
    <source>
        <dbReference type="EMBL" id="BDE07582.1"/>
    </source>
</evidence>
<organism evidence="2 3">
    <name type="scientific">Vulcanimicrobium alpinum</name>
    <dbReference type="NCBI Taxonomy" id="3016050"/>
    <lineage>
        <taxon>Bacteria</taxon>
        <taxon>Bacillati</taxon>
        <taxon>Vulcanimicrobiota</taxon>
        <taxon>Vulcanimicrobiia</taxon>
        <taxon>Vulcanimicrobiales</taxon>
        <taxon>Vulcanimicrobiaceae</taxon>
        <taxon>Vulcanimicrobium</taxon>
    </lineage>
</organism>
<feature type="region of interest" description="Disordered" evidence="1">
    <location>
        <begin position="38"/>
        <end position="96"/>
    </location>
</feature>
<accession>A0AAN1Y090</accession>
<dbReference type="AlphaFoldDB" id="A0AAN1Y090"/>
<evidence type="ECO:0000313" key="3">
    <source>
        <dbReference type="Proteomes" id="UP001317532"/>
    </source>
</evidence>
<proteinExistence type="predicted"/>
<reference evidence="2 3" key="1">
    <citation type="journal article" date="2022" name="ISME Commun">
        <title>Vulcanimicrobium alpinus gen. nov. sp. nov., the first cultivated representative of the candidate phylum 'Eremiobacterota', is a metabolically versatile aerobic anoxygenic phototroph.</title>
        <authorList>
            <person name="Yabe S."/>
            <person name="Muto K."/>
            <person name="Abe K."/>
            <person name="Yokota A."/>
            <person name="Staudigel H."/>
            <person name="Tebo B.M."/>
        </authorList>
    </citation>
    <scope>NUCLEOTIDE SEQUENCE [LARGE SCALE GENOMIC DNA]</scope>
    <source>
        <strain evidence="2 3">WC8-2</strain>
    </source>
</reference>
<protein>
    <submittedName>
        <fullName evidence="2">Uncharacterized protein</fullName>
    </submittedName>
</protein>
<name>A0AAN1Y090_UNVUL</name>
<dbReference type="RefSeq" id="WP_317995163.1">
    <property type="nucleotide sequence ID" value="NZ_AP025523.1"/>
</dbReference>
<dbReference type="KEGG" id="vab:WPS_28580"/>
<sequence>MQQTTSVAVLATQLAGTDRRALSEAWYHALHVAEPAARAAAPASPRRHAATPSPPNRLDAAAPRARRGEARPRRSVAGVTAREPRTPLAGDRRAPRSELARRVERALGRSAAAVAPAAFSLRLDAGRVHVLIRSDGARTRVVAVCAPALRETVERALAHARFALAGRGIASEAA</sequence>
<dbReference type="EMBL" id="AP025523">
    <property type="protein sequence ID" value="BDE07582.1"/>
    <property type="molecule type" value="Genomic_DNA"/>
</dbReference>
<evidence type="ECO:0000256" key="1">
    <source>
        <dbReference type="SAM" id="MobiDB-lite"/>
    </source>
</evidence>
<keyword evidence="3" id="KW-1185">Reference proteome</keyword>
<gene>
    <name evidence="2" type="ORF">WPS_28580</name>
</gene>
<feature type="compositionally biased region" description="Basic and acidic residues" evidence="1">
    <location>
        <begin position="82"/>
        <end position="96"/>
    </location>
</feature>